<evidence type="ECO:0000313" key="9">
    <source>
        <dbReference type="Proteomes" id="UP001271007"/>
    </source>
</evidence>
<evidence type="ECO:0000256" key="2">
    <source>
        <dbReference type="ARBA" id="ARBA00023002"/>
    </source>
</evidence>
<keyword evidence="9" id="KW-1185">Reference proteome</keyword>
<dbReference type="Gene3D" id="3.40.50.720">
    <property type="entry name" value="NAD(P)-binding Rossmann-like Domain"/>
    <property type="match status" value="1"/>
</dbReference>
<comment type="caution">
    <text evidence="8">The sequence shown here is derived from an EMBL/GenBank/DDBJ whole genome shotgun (WGS) entry which is preliminary data.</text>
</comment>
<dbReference type="AlphaFoldDB" id="A0AAJ0GDK5"/>
<dbReference type="PANTHER" id="PTHR22604:SF105">
    <property type="entry name" value="TRANS-1,2-DIHYDROBENZENE-1,2-DIOL DEHYDROGENASE"/>
    <property type="match status" value="1"/>
</dbReference>
<dbReference type="InterPro" id="IPR036291">
    <property type="entry name" value="NAD(P)-bd_dom_sf"/>
</dbReference>
<comment type="similarity">
    <text evidence="1">Belongs to the Gfo/Idh/MocA family.</text>
</comment>
<evidence type="ECO:0000256" key="1">
    <source>
        <dbReference type="ARBA" id="ARBA00010928"/>
    </source>
</evidence>
<dbReference type="InterPro" id="IPR050984">
    <property type="entry name" value="Gfo/Idh/MocA_domain"/>
</dbReference>
<name>A0AAJ0GDK5_9PEZI</name>
<dbReference type="SUPFAM" id="SSF51735">
    <property type="entry name" value="NAD(P)-binding Rossmann-fold domains"/>
    <property type="match status" value="1"/>
</dbReference>
<evidence type="ECO:0000256" key="3">
    <source>
        <dbReference type="ARBA" id="ARBA00038984"/>
    </source>
</evidence>
<organism evidence="8 9">
    <name type="scientific">Extremus antarcticus</name>
    <dbReference type="NCBI Taxonomy" id="702011"/>
    <lineage>
        <taxon>Eukaryota</taxon>
        <taxon>Fungi</taxon>
        <taxon>Dikarya</taxon>
        <taxon>Ascomycota</taxon>
        <taxon>Pezizomycotina</taxon>
        <taxon>Dothideomycetes</taxon>
        <taxon>Dothideomycetidae</taxon>
        <taxon>Mycosphaerellales</taxon>
        <taxon>Extremaceae</taxon>
        <taxon>Extremus</taxon>
    </lineage>
</organism>
<dbReference type="EMBL" id="JAWDJX010000018">
    <property type="protein sequence ID" value="KAK3052871.1"/>
    <property type="molecule type" value="Genomic_DNA"/>
</dbReference>
<sequence length="363" mass="40273">MAANTPIVRWGIVATGKISGWFVEDLMLSDWPGKSANHIIECIGSSSLDKCERFAQEYVTQKPKPTLYGSYQEVYGDKEVDCVYIGTPHSFHKQNCLDAIKARKNVLCEKPFTMNSAEAEEVFAAAKAKGVFVMEAVWTRFFPAVKTLQKMLHEEQKIGRIIRMYCDFGLDIDIANLPESSRYKDPALGAGSLLDIGIYSLTWGLLTLAGNVGDKAEDPEVASTQTLSDGVDTSSSVVLKYPSTGRQGICTSTTDFNSGGDSFARIEGSKGYIVVHGTTAASPQRFDFYPKDSDAKVEHFKFEKPGRGFFWEADAVAHDLKAGRLENETMPWAETLRMMMIMDGVRKRSGARFPVDDCRFLEK</sequence>
<evidence type="ECO:0000256" key="4">
    <source>
        <dbReference type="ARBA" id="ARBA00042988"/>
    </source>
</evidence>
<dbReference type="InterPro" id="IPR000683">
    <property type="entry name" value="Gfo/Idh/MocA-like_OxRdtase_N"/>
</dbReference>
<dbReference type="InterPro" id="IPR055170">
    <property type="entry name" value="GFO_IDH_MocA-like_dom"/>
</dbReference>
<dbReference type="GO" id="GO:0047837">
    <property type="term" value="F:D-xylose 1-dehydrogenase (NADP+) activity"/>
    <property type="evidence" value="ECO:0007669"/>
    <property type="project" value="UniProtKB-EC"/>
</dbReference>
<dbReference type="Pfam" id="PF01408">
    <property type="entry name" value="GFO_IDH_MocA"/>
    <property type="match status" value="1"/>
</dbReference>
<keyword evidence="2" id="KW-0560">Oxidoreductase</keyword>
<dbReference type="Pfam" id="PF22725">
    <property type="entry name" value="GFO_IDH_MocA_C3"/>
    <property type="match status" value="1"/>
</dbReference>
<dbReference type="SUPFAM" id="SSF55347">
    <property type="entry name" value="Glyceraldehyde-3-phosphate dehydrogenase-like, C-terminal domain"/>
    <property type="match status" value="1"/>
</dbReference>
<dbReference type="PANTHER" id="PTHR22604">
    <property type="entry name" value="OXIDOREDUCTASES"/>
    <property type="match status" value="1"/>
</dbReference>
<feature type="domain" description="Gfo/Idh/MocA-like oxidoreductase N-terminal" evidence="6">
    <location>
        <begin position="9"/>
        <end position="135"/>
    </location>
</feature>
<dbReference type="EC" id="1.1.1.179" evidence="3"/>
<evidence type="ECO:0000313" key="8">
    <source>
        <dbReference type="EMBL" id="KAK3052871.1"/>
    </source>
</evidence>
<dbReference type="Proteomes" id="UP001271007">
    <property type="component" value="Unassembled WGS sequence"/>
</dbReference>
<gene>
    <name evidence="8" type="ORF">LTR09_005935</name>
</gene>
<dbReference type="Gene3D" id="3.30.360.10">
    <property type="entry name" value="Dihydrodipicolinate Reductase, domain 2"/>
    <property type="match status" value="1"/>
</dbReference>
<evidence type="ECO:0000256" key="5">
    <source>
        <dbReference type="ARBA" id="ARBA00049233"/>
    </source>
</evidence>
<feature type="domain" description="GFO/IDH/MocA-like oxidoreductase" evidence="7">
    <location>
        <begin position="152"/>
        <end position="273"/>
    </location>
</feature>
<proteinExistence type="inferred from homology"/>
<reference evidence="8" key="1">
    <citation type="submission" date="2023-04" db="EMBL/GenBank/DDBJ databases">
        <title>Black Yeasts Isolated from many extreme environments.</title>
        <authorList>
            <person name="Coleine C."/>
            <person name="Stajich J.E."/>
            <person name="Selbmann L."/>
        </authorList>
    </citation>
    <scope>NUCLEOTIDE SEQUENCE</scope>
    <source>
        <strain evidence="8">CCFEE 5312</strain>
    </source>
</reference>
<protein>
    <recommendedName>
        <fullName evidence="3">D-xylose 1-dehydrogenase (NADP(+), D-xylono-1,5-lactone-forming)</fullName>
        <ecNumber evidence="3">1.1.1.179</ecNumber>
    </recommendedName>
    <alternativeName>
        <fullName evidence="4">D-xylose-NADP dehydrogenase</fullName>
    </alternativeName>
</protein>
<dbReference type="GO" id="GO:0000166">
    <property type="term" value="F:nucleotide binding"/>
    <property type="evidence" value="ECO:0007669"/>
    <property type="project" value="InterPro"/>
</dbReference>
<evidence type="ECO:0000259" key="7">
    <source>
        <dbReference type="Pfam" id="PF22725"/>
    </source>
</evidence>
<comment type="catalytic activity">
    <reaction evidence="5">
        <text>D-xylose + NADP(+) = D-xylono-1,5-lactone + NADPH + H(+)</text>
        <dbReference type="Rhea" id="RHEA:22000"/>
        <dbReference type="ChEBI" id="CHEBI:15378"/>
        <dbReference type="ChEBI" id="CHEBI:15867"/>
        <dbReference type="ChEBI" id="CHEBI:53455"/>
        <dbReference type="ChEBI" id="CHEBI:57783"/>
        <dbReference type="ChEBI" id="CHEBI:58349"/>
        <dbReference type="EC" id="1.1.1.179"/>
    </reaction>
</comment>
<accession>A0AAJ0GDK5</accession>
<evidence type="ECO:0000259" key="6">
    <source>
        <dbReference type="Pfam" id="PF01408"/>
    </source>
</evidence>